<reference evidence="2 3" key="1">
    <citation type="journal article" date="2007" name="Nature">
        <title>Evolution of genes and genomes on the Drosophila phylogeny.</title>
        <authorList>
            <consortium name="Drosophila 12 Genomes Consortium"/>
            <person name="Clark A.G."/>
            <person name="Eisen M.B."/>
            <person name="Smith D.R."/>
            <person name="Bergman C.M."/>
            <person name="Oliver B."/>
            <person name="Markow T.A."/>
            <person name="Kaufman T.C."/>
            <person name="Kellis M."/>
            <person name="Gelbart W."/>
            <person name="Iyer V.N."/>
            <person name="Pollard D.A."/>
            <person name="Sackton T.B."/>
            <person name="Larracuente A.M."/>
            <person name="Singh N.D."/>
            <person name="Abad J.P."/>
            <person name="Abt D.N."/>
            <person name="Adryan B."/>
            <person name="Aguade M."/>
            <person name="Akashi H."/>
            <person name="Anderson W.W."/>
            <person name="Aquadro C.F."/>
            <person name="Ardell D.H."/>
            <person name="Arguello R."/>
            <person name="Artieri C.G."/>
            <person name="Barbash D.A."/>
            <person name="Barker D."/>
            <person name="Barsanti P."/>
            <person name="Batterham P."/>
            <person name="Batzoglou S."/>
            <person name="Begun D."/>
            <person name="Bhutkar A."/>
            <person name="Blanco E."/>
            <person name="Bosak S.A."/>
            <person name="Bradley R.K."/>
            <person name="Brand A.D."/>
            <person name="Brent M.R."/>
            <person name="Brooks A.N."/>
            <person name="Brown R.H."/>
            <person name="Butlin R.K."/>
            <person name="Caggese C."/>
            <person name="Calvi B.R."/>
            <person name="Bernardo de Carvalho A."/>
            <person name="Caspi A."/>
            <person name="Castrezana S."/>
            <person name="Celniker S.E."/>
            <person name="Chang J.L."/>
            <person name="Chapple C."/>
            <person name="Chatterji S."/>
            <person name="Chinwalla A."/>
            <person name="Civetta A."/>
            <person name="Clifton S.W."/>
            <person name="Comeron J.M."/>
            <person name="Costello J.C."/>
            <person name="Coyne J.A."/>
            <person name="Daub J."/>
            <person name="David R.G."/>
            <person name="Delcher A.L."/>
            <person name="Delehaunty K."/>
            <person name="Do C.B."/>
            <person name="Ebling H."/>
            <person name="Edwards K."/>
            <person name="Eickbush T."/>
            <person name="Evans J.D."/>
            <person name="Filipski A."/>
            <person name="Findeiss S."/>
            <person name="Freyhult E."/>
            <person name="Fulton L."/>
            <person name="Fulton R."/>
            <person name="Garcia A.C."/>
            <person name="Gardiner A."/>
            <person name="Garfield D.A."/>
            <person name="Garvin B.E."/>
            <person name="Gibson G."/>
            <person name="Gilbert D."/>
            <person name="Gnerre S."/>
            <person name="Godfrey J."/>
            <person name="Good R."/>
            <person name="Gotea V."/>
            <person name="Gravely B."/>
            <person name="Greenberg A.J."/>
            <person name="Griffiths-Jones S."/>
            <person name="Gross S."/>
            <person name="Guigo R."/>
            <person name="Gustafson E.A."/>
            <person name="Haerty W."/>
            <person name="Hahn M.W."/>
            <person name="Halligan D.L."/>
            <person name="Halpern A.L."/>
            <person name="Halter G.M."/>
            <person name="Han M.V."/>
            <person name="Heger A."/>
            <person name="Hillier L."/>
            <person name="Hinrichs A.S."/>
            <person name="Holmes I."/>
            <person name="Hoskins R.A."/>
            <person name="Hubisz M.J."/>
            <person name="Hultmark D."/>
            <person name="Huntley M.A."/>
            <person name="Jaffe D.B."/>
            <person name="Jagadeeshan S."/>
            <person name="Jeck W.R."/>
            <person name="Johnson J."/>
            <person name="Jones C.D."/>
            <person name="Jordan W.C."/>
            <person name="Karpen G.H."/>
            <person name="Kataoka E."/>
            <person name="Keightley P.D."/>
            <person name="Kheradpour P."/>
            <person name="Kirkness E.F."/>
            <person name="Koerich L.B."/>
            <person name="Kristiansen K."/>
            <person name="Kudrna D."/>
            <person name="Kulathinal R.J."/>
            <person name="Kumar S."/>
            <person name="Kwok R."/>
            <person name="Lander E."/>
            <person name="Langley C.H."/>
            <person name="Lapoint R."/>
            <person name="Lazzaro B.P."/>
            <person name="Lee S.J."/>
            <person name="Levesque L."/>
            <person name="Li R."/>
            <person name="Lin C.F."/>
            <person name="Lin M.F."/>
            <person name="Lindblad-Toh K."/>
            <person name="Llopart A."/>
            <person name="Long M."/>
            <person name="Low L."/>
            <person name="Lozovsky E."/>
            <person name="Lu J."/>
            <person name="Luo M."/>
            <person name="Machado C.A."/>
            <person name="Makalowski W."/>
            <person name="Marzo M."/>
            <person name="Matsuda M."/>
            <person name="Matzkin L."/>
            <person name="McAllister B."/>
            <person name="McBride C.S."/>
            <person name="McKernan B."/>
            <person name="McKernan K."/>
            <person name="Mendez-Lago M."/>
            <person name="Minx P."/>
            <person name="Mollenhauer M.U."/>
            <person name="Montooth K."/>
            <person name="Mount S.M."/>
            <person name="Mu X."/>
            <person name="Myers E."/>
            <person name="Negre B."/>
            <person name="Newfeld S."/>
            <person name="Nielsen R."/>
            <person name="Noor M.A."/>
            <person name="O'Grady P."/>
            <person name="Pachter L."/>
            <person name="Papaceit M."/>
            <person name="Parisi M.J."/>
            <person name="Parisi M."/>
            <person name="Parts L."/>
            <person name="Pedersen J.S."/>
            <person name="Pesole G."/>
            <person name="Phillippy A.M."/>
            <person name="Ponting C.P."/>
            <person name="Pop M."/>
            <person name="Porcelli D."/>
            <person name="Powell J.R."/>
            <person name="Prohaska S."/>
            <person name="Pruitt K."/>
            <person name="Puig M."/>
            <person name="Quesneville H."/>
            <person name="Ram K.R."/>
            <person name="Rand D."/>
            <person name="Rasmussen M.D."/>
            <person name="Reed L.K."/>
            <person name="Reenan R."/>
            <person name="Reily A."/>
            <person name="Remington K.A."/>
            <person name="Rieger T.T."/>
            <person name="Ritchie M.G."/>
            <person name="Robin C."/>
            <person name="Rogers Y.H."/>
            <person name="Rohde C."/>
            <person name="Rozas J."/>
            <person name="Rubenfield M.J."/>
            <person name="Ruiz A."/>
            <person name="Russo S."/>
            <person name="Salzberg S.L."/>
            <person name="Sanchez-Gracia A."/>
            <person name="Saranga D.J."/>
            <person name="Sato H."/>
            <person name="Schaeffer S.W."/>
            <person name="Schatz M.C."/>
            <person name="Schlenke T."/>
            <person name="Schwartz R."/>
            <person name="Segarra C."/>
            <person name="Singh R.S."/>
            <person name="Sirot L."/>
            <person name="Sirota M."/>
            <person name="Sisneros N.B."/>
            <person name="Smith C.D."/>
            <person name="Smith T.F."/>
            <person name="Spieth J."/>
            <person name="Stage D.E."/>
            <person name="Stark A."/>
            <person name="Stephan W."/>
            <person name="Strausberg R.L."/>
            <person name="Strempel S."/>
            <person name="Sturgill D."/>
            <person name="Sutton G."/>
            <person name="Sutton G.G."/>
            <person name="Tao W."/>
            <person name="Teichmann S."/>
            <person name="Tobari Y.N."/>
            <person name="Tomimura Y."/>
            <person name="Tsolas J.M."/>
            <person name="Valente V.L."/>
            <person name="Venter E."/>
            <person name="Venter J.C."/>
            <person name="Vicario S."/>
            <person name="Vieira F.G."/>
            <person name="Vilella A.J."/>
            <person name="Villasante A."/>
            <person name="Walenz B."/>
            <person name="Wang J."/>
            <person name="Wasserman M."/>
            <person name="Watts T."/>
            <person name="Wilson D."/>
            <person name="Wilson R.K."/>
            <person name="Wing R.A."/>
            <person name="Wolfner M.F."/>
            <person name="Wong A."/>
            <person name="Wong G.K."/>
            <person name="Wu C.I."/>
            <person name="Wu G."/>
            <person name="Yamamoto D."/>
            <person name="Yang H.P."/>
            <person name="Yang S.P."/>
            <person name="Yorke J.A."/>
            <person name="Yoshida K."/>
            <person name="Zdobnov E."/>
            <person name="Zhang P."/>
            <person name="Zhang Y."/>
            <person name="Zimin A.V."/>
            <person name="Baldwin J."/>
            <person name="Abdouelleil A."/>
            <person name="Abdulkadir J."/>
            <person name="Abebe A."/>
            <person name="Abera B."/>
            <person name="Abreu J."/>
            <person name="Acer S.C."/>
            <person name="Aftuck L."/>
            <person name="Alexander A."/>
            <person name="An P."/>
            <person name="Anderson E."/>
            <person name="Anderson S."/>
            <person name="Arachi H."/>
            <person name="Azer M."/>
            <person name="Bachantsang P."/>
            <person name="Barry A."/>
            <person name="Bayul T."/>
            <person name="Berlin A."/>
            <person name="Bessette D."/>
            <person name="Bloom T."/>
            <person name="Blye J."/>
            <person name="Boguslavskiy L."/>
            <person name="Bonnet C."/>
            <person name="Boukhgalter B."/>
            <person name="Bourzgui I."/>
            <person name="Brown A."/>
            <person name="Cahill P."/>
            <person name="Channer S."/>
            <person name="Cheshatsang Y."/>
            <person name="Chuda L."/>
            <person name="Citroen M."/>
            <person name="Collymore A."/>
            <person name="Cooke P."/>
            <person name="Costello M."/>
            <person name="D'Aco K."/>
            <person name="Daza R."/>
            <person name="De Haan G."/>
            <person name="DeGray S."/>
            <person name="DeMaso C."/>
            <person name="Dhargay N."/>
            <person name="Dooley K."/>
            <person name="Dooley E."/>
            <person name="Doricent M."/>
            <person name="Dorje P."/>
            <person name="Dorjee K."/>
            <person name="Dupes A."/>
            <person name="Elong R."/>
            <person name="Falk J."/>
            <person name="Farina A."/>
            <person name="Faro S."/>
            <person name="Ferguson D."/>
            <person name="Fisher S."/>
            <person name="Foley C.D."/>
            <person name="Franke A."/>
            <person name="Friedrich D."/>
            <person name="Gadbois L."/>
            <person name="Gearin G."/>
            <person name="Gearin C.R."/>
            <person name="Giannoukos G."/>
            <person name="Goode T."/>
            <person name="Graham J."/>
            <person name="Grandbois E."/>
            <person name="Grewal S."/>
            <person name="Gyaltsen K."/>
            <person name="Hafez N."/>
            <person name="Hagos B."/>
            <person name="Hall J."/>
            <person name="Henson C."/>
            <person name="Hollinger A."/>
            <person name="Honan T."/>
            <person name="Huard M.D."/>
            <person name="Hughes L."/>
            <person name="Hurhula B."/>
            <person name="Husby M.E."/>
            <person name="Kamat A."/>
            <person name="Kanga B."/>
            <person name="Kashin S."/>
            <person name="Khazanovich D."/>
            <person name="Kisner P."/>
            <person name="Lance K."/>
            <person name="Lara M."/>
            <person name="Lee W."/>
            <person name="Lennon N."/>
            <person name="Letendre F."/>
            <person name="LeVine R."/>
            <person name="Lipovsky A."/>
            <person name="Liu X."/>
            <person name="Liu J."/>
            <person name="Liu S."/>
            <person name="Lokyitsang T."/>
            <person name="Lokyitsang Y."/>
            <person name="Lubonja R."/>
            <person name="Lui A."/>
            <person name="MacDonald P."/>
            <person name="Magnisalis V."/>
            <person name="Maru K."/>
            <person name="Matthews C."/>
            <person name="McCusker W."/>
            <person name="McDonough S."/>
            <person name="Mehta T."/>
            <person name="Meldrim J."/>
            <person name="Meneus L."/>
            <person name="Mihai O."/>
            <person name="Mihalev A."/>
            <person name="Mihova T."/>
            <person name="Mittelman R."/>
            <person name="Mlenga V."/>
            <person name="Montmayeur A."/>
            <person name="Mulrain L."/>
            <person name="Navidi A."/>
            <person name="Naylor J."/>
            <person name="Negash T."/>
            <person name="Nguyen T."/>
            <person name="Nguyen N."/>
            <person name="Nicol R."/>
            <person name="Norbu C."/>
            <person name="Norbu N."/>
            <person name="Novod N."/>
            <person name="O'Neill B."/>
            <person name="Osman S."/>
            <person name="Markiewicz E."/>
            <person name="Oyono O.L."/>
            <person name="Patti C."/>
            <person name="Phunkhang P."/>
            <person name="Pierre F."/>
            <person name="Priest M."/>
            <person name="Raghuraman S."/>
            <person name="Rege F."/>
            <person name="Reyes R."/>
            <person name="Rise C."/>
            <person name="Rogov P."/>
            <person name="Ross K."/>
            <person name="Ryan E."/>
            <person name="Settipalli S."/>
            <person name="Shea T."/>
            <person name="Sherpa N."/>
            <person name="Shi L."/>
            <person name="Shih D."/>
            <person name="Sparrow T."/>
            <person name="Spaulding J."/>
            <person name="Stalker J."/>
            <person name="Stange-Thomann N."/>
            <person name="Stavropoulos S."/>
            <person name="Stone C."/>
            <person name="Strader C."/>
            <person name="Tesfaye S."/>
            <person name="Thomson T."/>
            <person name="Thoulutsang Y."/>
            <person name="Thoulutsang D."/>
            <person name="Topham K."/>
            <person name="Topping I."/>
            <person name="Tsamla T."/>
            <person name="Vassiliev H."/>
            <person name="Vo A."/>
            <person name="Wangchuk T."/>
            <person name="Wangdi T."/>
            <person name="Weiand M."/>
            <person name="Wilkinson J."/>
            <person name="Wilson A."/>
            <person name="Yadav S."/>
            <person name="Young G."/>
            <person name="Yu Q."/>
            <person name="Zembek L."/>
            <person name="Zhong D."/>
            <person name="Zimmer A."/>
            <person name="Zwirko Z."/>
            <person name="Jaffe D.B."/>
            <person name="Alvarez P."/>
            <person name="Brockman W."/>
            <person name="Butler J."/>
            <person name="Chin C."/>
            <person name="Gnerre S."/>
            <person name="Grabherr M."/>
            <person name="Kleber M."/>
            <person name="Mauceli E."/>
            <person name="MacCallum I."/>
        </authorList>
    </citation>
    <scope>NUCLEOTIDE SEQUENCE [LARGE SCALE GENOMIC DNA]</scope>
    <source>
        <strain evidence="3">MSH-3 / Tucson 14011-0111.49</strain>
    </source>
</reference>
<feature type="region of interest" description="Disordered" evidence="1">
    <location>
        <begin position="1"/>
        <end position="118"/>
    </location>
</feature>
<proteinExistence type="predicted"/>
<dbReference type="AlphaFoldDB" id="B4IRQ1"/>
<evidence type="ECO:0000313" key="2">
    <source>
        <dbReference type="EMBL" id="EDW38651.1"/>
    </source>
</evidence>
<keyword evidence="3" id="KW-1185">Reference proteome</keyword>
<feature type="compositionally biased region" description="Polar residues" evidence="1">
    <location>
        <begin position="108"/>
        <end position="118"/>
    </location>
</feature>
<evidence type="ECO:0000313" key="3">
    <source>
        <dbReference type="Proteomes" id="UP000008744"/>
    </source>
</evidence>
<dbReference type="HOGENOM" id="CLU_2075589_0_0_1"/>
<gene>
    <name evidence="2" type="primary">Dper\GL12816</name>
    <name evidence="2" type="ORF">Dper_GL12816</name>
</gene>
<sequence>MDVTKARKDHPAPTDHPAHLDHQDPLDLPAHPDLRGQPGQDHMDLPAHPAPLVQDHQGHRDPNAQDLPAHPDPVALATRTRPPGNHSGPTAQGPPGPPITKRSPVYLLSNTRGFGSGT</sequence>
<evidence type="ECO:0000256" key="1">
    <source>
        <dbReference type="SAM" id="MobiDB-lite"/>
    </source>
</evidence>
<dbReference type="EMBL" id="CH695286">
    <property type="protein sequence ID" value="EDW38651.1"/>
    <property type="molecule type" value="Genomic_DNA"/>
</dbReference>
<accession>B4IRQ1</accession>
<protein>
    <submittedName>
        <fullName evidence="2">GL12816</fullName>
    </submittedName>
</protein>
<name>B4IRQ1_DROPE</name>
<organism evidence="3">
    <name type="scientific">Drosophila persimilis</name>
    <name type="common">Fruit fly</name>
    <dbReference type="NCBI Taxonomy" id="7234"/>
    <lineage>
        <taxon>Eukaryota</taxon>
        <taxon>Metazoa</taxon>
        <taxon>Ecdysozoa</taxon>
        <taxon>Arthropoda</taxon>
        <taxon>Hexapoda</taxon>
        <taxon>Insecta</taxon>
        <taxon>Pterygota</taxon>
        <taxon>Neoptera</taxon>
        <taxon>Endopterygota</taxon>
        <taxon>Diptera</taxon>
        <taxon>Brachycera</taxon>
        <taxon>Muscomorpha</taxon>
        <taxon>Ephydroidea</taxon>
        <taxon>Drosophilidae</taxon>
        <taxon>Drosophila</taxon>
        <taxon>Sophophora</taxon>
    </lineage>
</organism>
<feature type="compositionally biased region" description="Basic and acidic residues" evidence="1">
    <location>
        <begin position="1"/>
        <end position="34"/>
    </location>
</feature>
<dbReference type="Proteomes" id="UP000008744">
    <property type="component" value="Unassembled WGS sequence"/>
</dbReference>